<proteinExistence type="predicted"/>
<feature type="region of interest" description="Disordered" evidence="1">
    <location>
        <begin position="185"/>
        <end position="265"/>
    </location>
</feature>
<protein>
    <submittedName>
        <fullName evidence="2">Uncharacterized protein</fullName>
    </submittedName>
</protein>
<feature type="region of interest" description="Disordered" evidence="1">
    <location>
        <begin position="300"/>
        <end position="319"/>
    </location>
</feature>
<evidence type="ECO:0000256" key="1">
    <source>
        <dbReference type="SAM" id="MobiDB-lite"/>
    </source>
</evidence>
<dbReference type="OrthoDB" id="1734063at2759"/>
<dbReference type="HOGENOM" id="CLU_814512_0_0_1"/>
<feature type="region of interest" description="Disordered" evidence="1">
    <location>
        <begin position="64"/>
        <end position="109"/>
    </location>
</feature>
<feature type="compositionally biased region" description="Polar residues" evidence="1">
    <location>
        <begin position="302"/>
        <end position="319"/>
    </location>
</feature>
<feature type="compositionally biased region" description="Low complexity" evidence="1">
    <location>
        <begin position="139"/>
        <end position="150"/>
    </location>
</feature>
<evidence type="ECO:0000313" key="3">
    <source>
        <dbReference type="Proteomes" id="UP000009192"/>
    </source>
</evidence>
<dbReference type="eggNOG" id="ENOG502S3CE">
    <property type="taxonomic scope" value="Eukaryota"/>
</dbReference>
<organism evidence="2 3">
    <name type="scientific">Drosophila mojavensis</name>
    <name type="common">Fruit fly</name>
    <dbReference type="NCBI Taxonomy" id="7230"/>
    <lineage>
        <taxon>Eukaryota</taxon>
        <taxon>Metazoa</taxon>
        <taxon>Ecdysozoa</taxon>
        <taxon>Arthropoda</taxon>
        <taxon>Hexapoda</taxon>
        <taxon>Insecta</taxon>
        <taxon>Pterygota</taxon>
        <taxon>Neoptera</taxon>
        <taxon>Endopterygota</taxon>
        <taxon>Diptera</taxon>
        <taxon>Brachycera</taxon>
        <taxon>Muscomorpha</taxon>
        <taxon>Ephydroidea</taxon>
        <taxon>Drosophilidae</taxon>
        <taxon>Drosophila</taxon>
    </lineage>
</organism>
<name>B4L848_DROMO</name>
<evidence type="ECO:0000313" key="2">
    <source>
        <dbReference type="EMBL" id="EDW05623.1"/>
    </source>
</evidence>
<sequence>MLLLMLVLVGAVAGGYDHSVNYWQAFAPGKLLQRLDAITNADDVQPGRAEALAAQLPVAQAKLDEDAADDDADADELETETDAADDDDVDVELEPSSHSVEGHSGEDYERNYEQFVRQYFDRIPEDSDEDAAEQEESVESQAEASNLQQQQKHKQTQPTSCRHVRRHGQLCEICREPRNNEVSETCSYSHEEQPEQYAYGSGSQYRRYRDIAPEEDQSEEQPRQSMPTPRQRRYGKRHTTIVQPAGGATRSSTPSSSSSSGESSSLCERRLVGKSVCYECKDGGGQQLRRCYDAELNKLSKSKSSAQPHARQSQQQRIYKRTISYSYAQGSRQGDGVGDGVDDGLTTAPPALAMNSTVMPALATGASPPPARRLTKVVRRRLPAKMTAA</sequence>
<dbReference type="KEGG" id="dmo:Dmoj_GI10988"/>
<feature type="compositionally biased region" description="Acidic residues" evidence="1">
    <location>
        <begin position="66"/>
        <end position="93"/>
    </location>
</feature>
<feature type="region of interest" description="Disordered" evidence="1">
    <location>
        <begin position="126"/>
        <end position="163"/>
    </location>
</feature>
<dbReference type="AlphaFoldDB" id="B4L848"/>
<gene>
    <name evidence="2" type="primary">Dmoj\GI10988</name>
    <name evidence="2" type="ORF">Dmoj_GI10988</name>
</gene>
<keyword evidence="3" id="KW-1185">Reference proteome</keyword>
<feature type="compositionally biased region" description="Basic residues" evidence="1">
    <location>
        <begin position="230"/>
        <end position="239"/>
    </location>
</feature>
<reference evidence="2 3" key="1">
    <citation type="journal article" date="2007" name="Nature">
        <title>Evolution of genes and genomes on the Drosophila phylogeny.</title>
        <authorList>
            <consortium name="Drosophila 12 Genomes Consortium"/>
            <person name="Clark A.G."/>
            <person name="Eisen M.B."/>
            <person name="Smith D.R."/>
            <person name="Bergman C.M."/>
            <person name="Oliver B."/>
            <person name="Markow T.A."/>
            <person name="Kaufman T.C."/>
            <person name="Kellis M."/>
            <person name="Gelbart W."/>
            <person name="Iyer V.N."/>
            <person name="Pollard D.A."/>
            <person name="Sackton T.B."/>
            <person name="Larracuente A.M."/>
            <person name="Singh N.D."/>
            <person name="Abad J.P."/>
            <person name="Abt D.N."/>
            <person name="Adryan B."/>
            <person name="Aguade M."/>
            <person name="Akashi H."/>
            <person name="Anderson W.W."/>
            <person name="Aquadro C.F."/>
            <person name="Ardell D.H."/>
            <person name="Arguello R."/>
            <person name="Artieri C.G."/>
            <person name="Barbash D.A."/>
            <person name="Barker D."/>
            <person name="Barsanti P."/>
            <person name="Batterham P."/>
            <person name="Batzoglou S."/>
            <person name="Begun D."/>
            <person name="Bhutkar A."/>
            <person name="Blanco E."/>
            <person name="Bosak S.A."/>
            <person name="Bradley R.K."/>
            <person name="Brand A.D."/>
            <person name="Brent M.R."/>
            <person name="Brooks A.N."/>
            <person name="Brown R.H."/>
            <person name="Butlin R.K."/>
            <person name="Caggese C."/>
            <person name="Calvi B.R."/>
            <person name="Bernardo de Carvalho A."/>
            <person name="Caspi A."/>
            <person name="Castrezana S."/>
            <person name="Celniker S.E."/>
            <person name="Chang J.L."/>
            <person name="Chapple C."/>
            <person name="Chatterji S."/>
            <person name="Chinwalla A."/>
            <person name="Civetta A."/>
            <person name="Clifton S.W."/>
            <person name="Comeron J.M."/>
            <person name="Costello J.C."/>
            <person name="Coyne J.A."/>
            <person name="Daub J."/>
            <person name="David R.G."/>
            <person name="Delcher A.L."/>
            <person name="Delehaunty K."/>
            <person name="Do C.B."/>
            <person name="Ebling H."/>
            <person name="Edwards K."/>
            <person name="Eickbush T."/>
            <person name="Evans J.D."/>
            <person name="Filipski A."/>
            <person name="Findeiss S."/>
            <person name="Freyhult E."/>
            <person name="Fulton L."/>
            <person name="Fulton R."/>
            <person name="Garcia A.C."/>
            <person name="Gardiner A."/>
            <person name="Garfield D.A."/>
            <person name="Garvin B.E."/>
            <person name="Gibson G."/>
            <person name="Gilbert D."/>
            <person name="Gnerre S."/>
            <person name="Godfrey J."/>
            <person name="Good R."/>
            <person name="Gotea V."/>
            <person name="Gravely B."/>
            <person name="Greenberg A.J."/>
            <person name="Griffiths-Jones S."/>
            <person name="Gross S."/>
            <person name="Guigo R."/>
            <person name="Gustafson E.A."/>
            <person name="Haerty W."/>
            <person name="Hahn M.W."/>
            <person name="Halligan D.L."/>
            <person name="Halpern A.L."/>
            <person name="Halter G.M."/>
            <person name="Han M.V."/>
            <person name="Heger A."/>
            <person name="Hillier L."/>
            <person name="Hinrichs A.S."/>
            <person name="Holmes I."/>
            <person name="Hoskins R.A."/>
            <person name="Hubisz M.J."/>
            <person name="Hultmark D."/>
            <person name="Huntley M.A."/>
            <person name="Jaffe D.B."/>
            <person name="Jagadeeshan S."/>
            <person name="Jeck W.R."/>
            <person name="Johnson J."/>
            <person name="Jones C.D."/>
            <person name="Jordan W.C."/>
            <person name="Karpen G.H."/>
            <person name="Kataoka E."/>
            <person name="Keightley P.D."/>
            <person name="Kheradpour P."/>
            <person name="Kirkness E.F."/>
            <person name="Koerich L.B."/>
            <person name="Kristiansen K."/>
            <person name="Kudrna D."/>
            <person name="Kulathinal R.J."/>
            <person name="Kumar S."/>
            <person name="Kwok R."/>
            <person name="Lander E."/>
            <person name="Langley C.H."/>
            <person name="Lapoint R."/>
            <person name="Lazzaro B.P."/>
            <person name="Lee S.J."/>
            <person name="Levesque L."/>
            <person name="Li R."/>
            <person name="Lin C.F."/>
            <person name="Lin M.F."/>
            <person name="Lindblad-Toh K."/>
            <person name="Llopart A."/>
            <person name="Long M."/>
            <person name="Low L."/>
            <person name="Lozovsky E."/>
            <person name="Lu J."/>
            <person name="Luo M."/>
            <person name="Machado C.A."/>
            <person name="Makalowski W."/>
            <person name="Marzo M."/>
            <person name="Matsuda M."/>
            <person name="Matzkin L."/>
            <person name="McAllister B."/>
            <person name="McBride C.S."/>
            <person name="McKernan B."/>
            <person name="McKernan K."/>
            <person name="Mendez-Lago M."/>
            <person name="Minx P."/>
            <person name="Mollenhauer M.U."/>
            <person name="Montooth K."/>
            <person name="Mount S.M."/>
            <person name="Mu X."/>
            <person name="Myers E."/>
            <person name="Negre B."/>
            <person name="Newfeld S."/>
            <person name="Nielsen R."/>
            <person name="Noor M.A."/>
            <person name="O'Grady P."/>
            <person name="Pachter L."/>
            <person name="Papaceit M."/>
            <person name="Parisi M.J."/>
            <person name="Parisi M."/>
            <person name="Parts L."/>
            <person name="Pedersen J.S."/>
            <person name="Pesole G."/>
            <person name="Phillippy A.M."/>
            <person name="Ponting C.P."/>
            <person name="Pop M."/>
            <person name="Porcelli D."/>
            <person name="Powell J.R."/>
            <person name="Prohaska S."/>
            <person name="Pruitt K."/>
            <person name="Puig M."/>
            <person name="Quesneville H."/>
            <person name="Ram K.R."/>
            <person name="Rand D."/>
            <person name="Rasmussen M.D."/>
            <person name="Reed L.K."/>
            <person name="Reenan R."/>
            <person name="Reily A."/>
            <person name="Remington K.A."/>
            <person name="Rieger T.T."/>
            <person name="Ritchie M.G."/>
            <person name="Robin C."/>
            <person name="Rogers Y.H."/>
            <person name="Rohde C."/>
            <person name="Rozas J."/>
            <person name="Rubenfield M.J."/>
            <person name="Ruiz A."/>
            <person name="Russo S."/>
            <person name="Salzberg S.L."/>
            <person name="Sanchez-Gracia A."/>
            <person name="Saranga D.J."/>
            <person name="Sato H."/>
            <person name="Schaeffer S.W."/>
            <person name="Schatz M.C."/>
            <person name="Schlenke T."/>
            <person name="Schwartz R."/>
            <person name="Segarra C."/>
            <person name="Singh R.S."/>
            <person name="Sirot L."/>
            <person name="Sirota M."/>
            <person name="Sisneros N.B."/>
            <person name="Smith C.D."/>
            <person name="Smith T.F."/>
            <person name="Spieth J."/>
            <person name="Stage D.E."/>
            <person name="Stark A."/>
            <person name="Stephan W."/>
            <person name="Strausberg R.L."/>
            <person name="Strempel S."/>
            <person name="Sturgill D."/>
            <person name="Sutton G."/>
            <person name="Sutton G.G."/>
            <person name="Tao W."/>
            <person name="Teichmann S."/>
            <person name="Tobari Y.N."/>
            <person name="Tomimura Y."/>
            <person name="Tsolas J.M."/>
            <person name="Valente V.L."/>
            <person name="Venter E."/>
            <person name="Venter J.C."/>
            <person name="Vicario S."/>
            <person name="Vieira F.G."/>
            <person name="Vilella A.J."/>
            <person name="Villasante A."/>
            <person name="Walenz B."/>
            <person name="Wang J."/>
            <person name="Wasserman M."/>
            <person name="Watts T."/>
            <person name="Wilson D."/>
            <person name="Wilson R.K."/>
            <person name="Wing R.A."/>
            <person name="Wolfner M.F."/>
            <person name="Wong A."/>
            <person name="Wong G.K."/>
            <person name="Wu C.I."/>
            <person name="Wu G."/>
            <person name="Yamamoto D."/>
            <person name="Yang H.P."/>
            <person name="Yang S.P."/>
            <person name="Yorke J.A."/>
            <person name="Yoshida K."/>
            <person name="Zdobnov E."/>
            <person name="Zhang P."/>
            <person name="Zhang Y."/>
            <person name="Zimin A.V."/>
            <person name="Baldwin J."/>
            <person name="Abdouelleil A."/>
            <person name="Abdulkadir J."/>
            <person name="Abebe A."/>
            <person name="Abera B."/>
            <person name="Abreu J."/>
            <person name="Acer S.C."/>
            <person name="Aftuck L."/>
            <person name="Alexander A."/>
            <person name="An P."/>
            <person name="Anderson E."/>
            <person name="Anderson S."/>
            <person name="Arachi H."/>
            <person name="Azer M."/>
            <person name="Bachantsang P."/>
            <person name="Barry A."/>
            <person name="Bayul T."/>
            <person name="Berlin A."/>
            <person name="Bessette D."/>
            <person name="Bloom T."/>
            <person name="Blye J."/>
            <person name="Boguslavskiy L."/>
            <person name="Bonnet C."/>
            <person name="Boukhgalter B."/>
            <person name="Bourzgui I."/>
            <person name="Brown A."/>
            <person name="Cahill P."/>
            <person name="Channer S."/>
            <person name="Cheshatsang Y."/>
            <person name="Chuda L."/>
            <person name="Citroen M."/>
            <person name="Collymore A."/>
            <person name="Cooke P."/>
            <person name="Costello M."/>
            <person name="D'Aco K."/>
            <person name="Daza R."/>
            <person name="De Haan G."/>
            <person name="DeGray S."/>
            <person name="DeMaso C."/>
            <person name="Dhargay N."/>
            <person name="Dooley K."/>
            <person name="Dooley E."/>
            <person name="Doricent M."/>
            <person name="Dorje P."/>
            <person name="Dorjee K."/>
            <person name="Dupes A."/>
            <person name="Elong R."/>
            <person name="Falk J."/>
            <person name="Farina A."/>
            <person name="Faro S."/>
            <person name="Ferguson D."/>
            <person name="Fisher S."/>
            <person name="Foley C.D."/>
            <person name="Franke A."/>
            <person name="Friedrich D."/>
            <person name="Gadbois L."/>
            <person name="Gearin G."/>
            <person name="Gearin C.R."/>
            <person name="Giannoukos G."/>
            <person name="Goode T."/>
            <person name="Graham J."/>
            <person name="Grandbois E."/>
            <person name="Grewal S."/>
            <person name="Gyaltsen K."/>
            <person name="Hafez N."/>
            <person name="Hagos B."/>
            <person name="Hall J."/>
            <person name="Henson C."/>
            <person name="Hollinger A."/>
            <person name="Honan T."/>
            <person name="Huard M.D."/>
            <person name="Hughes L."/>
            <person name="Hurhula B."/>
            <person name="Husby M.E."/>
            <person name="Kamat A."/>
            <person name="Kanga B."/>
            <person name="Kashin S."/>
            <person name="Khazanovich D."/>
            <person name="Kisner P."/>
            <person name="Lance K."/>
            <person name="Lara M."/>
            <person name="Lee W."/>
            <person name="Lennon N."/>
            <person name="Letendre F."/>
            <person name="LeVine R."/>
            <person name="Lipovsky A."/>
            <person name="Liu X."/>
            <person name="Liu J."/>
            <person name="Liu S."/>
            <person name="Lokyitsang T."/>
            <person name="Lokyitsang Y."/>
            <person name="Lubonja R."/>
            <person name="Lui A."/>
            <person name="MacDonald P."/>
            <person name="Magnisalis V."/>
            <person name="Maru K."/>
            <person name="Matthews C."/>
            <person name="McCusker W."/>
            <person name="McDonough S."/>
            <person name="Mehta T."/>
            <person name="Meldrim J."/>
            <person name="Meneus L."/>
            <person name="Mihai O."/>
            <person name="Mihalev A."/>
            <person name="Mihova T."/>
            <person name="Mittelman R."/>
            <person name="Mlenga V."/>
            <person name="Montmayeur A."/>
            <person name="Mulrain L."/>
            <person name="Navidi A."/>
            <person name="Naylor J."/>
            <person name="Negash T."/>
            <person name="Nguyen T."/>
            <person name="Nguyen N."/>
            <person name="Nicol R."/>
            <person name="Norbu C."/>
            <person name="Norbu N."/>
            <person name="Novod N."/>
            <person name="O'Neill B."/>
            <person name="Osman S."/>
            <person name="Markiewicz E."/>
            <person name="Oyono O.L."/>
            <person name="Patti C."/>
            <person name="Phunkhang P."/>
            <person name="Pierre F."/>
            <person name="Priest M."/>
            <person name="Raghuraman S."/>
            <person name="Rege F."/>
            <person name="Reyes R."/>
            <person name="Rise C."/>
            <person name="Rogov P."/>
            <person name="Ross K."/>
            <person name="Ryan E."/>
            <person name="Settipalli S."/>
            <person name="Shea T."/>
            <person name="Sherpa N."/>
            <person name="Shi L."/>
            <person name="Shih D."/>
            <person name="Sparrow T."/>
            <person name="Spaulding J."/>
            <person name="Stalker J."/>
            <person name="Stange-Thomann N."/>
            <person name="Stavropoulos S."/>
            <person name="Stone C."/>
            <person name="Strader C."/>
            <person name="Tesfaye S."/>
            <person name="Thomson T."/>
            <person name="Thoulutsang Y."/>
            <person name="Thoulutsang D."/>
            <person name="Topham K."/>
            <person name="Topping I."/>
            <person name="Tsamla T."/>
            <person name="Vassiliev H."/>
            <person name="Vo A."/>
            <person name="Wangchuk T."/>
            <person name="Wangdi T."/>
            <person name="Weiand M."/>
            <person name="Wilkinson J."/>
            <person name="Wilson A."/>
            <person name="Yadav S."/>
            <person name="Young G."/>
            <person name="Yu Q."/>
            <person name="Zembek L."/>
            <person name="Zhong D."/>
            <person name="Zimmer A."/>
            <person name="Zwirko Z."/>
            <person name="Jaffe D.B."/>
            <person name="Alvarez P."/>
            <person name="Brockman W."/>
            <person name="Butler J."/>
            <person name="Chin C."/>
            <person name="Gnerre S."/>
            <person name="Grabherr M."/>
            <person name="Kleber M."/>
            <person name="Mauceli E."/>
            <person name="MacCallum I."/>
        </authorList>
    </citation>
    <scope>NUCLEOTIDE SEQUENCE [LARGE SCALE GENOMIC DNA]</scope>
    <source>
        <strain evidence="3">Tucson 15081-1352.22</strain>
    </source>
</reference>
<feature type="compositionally biased region" description="Basic and acidic residues" evidence="1">
    <location>
        <begin position="100"/>
        <end position="109"/>
    </location>
</feature>
<dbReference type="InParanoid" id="B4L848"/>
<dbReference type="EMBL" id="CH933814">
    <property type="protein sequence ID" value="EDW05623.1"/>
    <property type="molecule type" value="Genomic_DNA"/>
</dbReference>
<feature type="region of interest" description="Disordered" evidence="1">
    <location>
        <begin position="330"/>
        <end position="351"/>
    </location>
</feature>
<dbReference type="PhylomeDB" id="B4L848"/>
<dbReference type="Proteomes" id="UP000009192">
    <property type="component" value="Unassembled WGS sequence"/>
</dbReference>
<feature type="compositionally biased region" description="Low complexity" evidence="1">
    <location>
        <begin position="251"/>
        <end position="265"/>
    </location>
</feature>
<accession>B4L848</accession>
<dbReference type="OMA" id="TCSYSHE"/>
<feature type="compositionally biased region" description="Acidic residues" evidence="1">
    <location>
        <begin position="126"/>
        <end position="138"/>
    </location>
</feature>
<dbReference type="FunCoup" id="B4L848">
    <property type="interactions" value="7"/>
</dbReference>